<keyword evidence="1" id="KW-0812">Transmembrane</keyword>
<name>A0A9X2YRY9_9MYCO</name>
<keyword evidence="1" id="KW-1133">Transmembrane helix</keyword>
<feature type="transmembrane region" description="Helical" evidence="1">
    <location>
        <begin position="151"/>
        <end position="175"/>
    </location>
</feature>
<dbReference type="Proteomes" id="UP001141629">
    <property type="component" value="Unassembled WGS sequence"/>
</dbReference>
<comment type="caution">
    <text evidence="2">The sequence shown here is derived from an EMBL/GenBank/DDBJ whole genome shotgun (WGS) entry which is preliminary data.</text>
</comment>
<accession>A0A9X2YRY9</accession>
<keyword evidence="3" id="KW-1185">Reference proteome</keyword>
<dbReference type="RefSeq" id="WP_263999426.1">
    <property type="nucleotide sequence ID" value="NZ_JACKVK010000014.1"/>
</dbReference>
<sequence>MITVVAEAASTGNTFSSWATPIGVVIGAMIGALVTWRSSKKSVYDRLEALIGIRKDWPTSLPGVDTVDDAIALTLAEIRRREPRPLTSADVKALEKLWDKAVMERLWDENATIVLVAEWMRRLAFVSAGVAIAIMFRVSSTPSEPERSTVIGLAVFMLVASGLLALSLLVVRPGVRRWLLRRKR</sequence>
<evidence type="ECO:0000313" key="3">
    <source>
        <dbReference type="Proteomes" id="UP001141629"/>
    </source>
</evidence>
<proteinExistence type="predicted"/>
<organism evidence="2 3">
    <name type="scientific">Mycobacterium yunnanensis</name>
    <dbReference type="NCBI Taxonomy" id="368477"/>
    <lineage>
        <taxon>Bacteria</taxon>
        <taxon>Bacillati</taxon>
        <taxon>Actinomycetota</taxon>
        <taxon>Actinomycetes</taxon>
        <taxon>Mycobacteriales</taxon>
        <taxon>Mycobacteriaceae</taxon>
        <taxon>Mycobacterium</taxon>
    </lineage>
</organism>
<dbReference type="AlphaFoldDB" id="A0A9X2YRY9"/>
<gene>
    <name evidence="2" type="ORF">H7K45_27840</name>
</gene>
<reference evidence="2" key="2">
    <citation type="journal article" date="2022" name="BMC Genomics">
        <title>Comparative genome analysis of mycobacteria focusing on tRNA and non-coding RNA.</title>
        <authorList>
            <person name="Behra P.R.K."/>
            <person name="Pettersson B.M.F."/>
            <person name="Ramesh M."/>
            <person name="Das S."/>
            <person name="Dasgupta S."/>
            <person name="Kirsebom L.A."/>
        </authorList>
    </citation>
    <scope>NUCLEOTIDE SEQUENCE</scope>
    <source>
        <strain evidence="2">DSM 44838</strain>
    </source>
</reference>
<feature type="transmembrane region" description="Helical" evidence="1">
    <location>
        <begin position="18"/>
        <end position="36"/>
    </location>
</feature>
<keyword evidence="1" id="KW-0472">Membrane</keyword>
<dbReference type="EMBL" id="JACKVK010000014">
    <property type="protein sequence ID" value="MCV7424363.1"/>
    <property type="molecule type" value="Genomic_DNA"/>
</dbReference>
<evidence type="ECO:0000313" key="2">
    <source>
        <dbReference type="EMBL" id="MCV7424363.1"/>
    </source>
</evidence>
<protein>
    <submittedName>
        <fullName evidence="2">Uncharacterized protein</fullName>
    </submittedName>
</protein>
<feature type="transmembrane region" description="Helical" evidence="1">
    <location>
        <begin position="123"/>
        <end position="139"/>
    </location>
</feature>
<reference evidence="2" key="1">
    <citation type="submission" date="2020-07" db="EMBL/GenBank/DDBJ databases">
        <authorList>
            <person name="Pettersson B.M.F."/>
            <person name="Behra P.R.K."/>
            <person name="Ramesh M."/>
            <person name="Das S."/>
            <person name="Dasgupta S."/>
            <person name="Kirsebom L.A."/>
        </authorList>
    </citation>
    <scope>NUCLEOTIDE SEQUENCE</scope>
    <source>
        <strain evidence="2">DSM 44838</strain>
    </source>
</reference>
<evidence type="ECO:0000256" key="1">
    <source>
        <dbReference type="SAM" id="Phobius"/>
    </source>
</evidence>